<name>A0A6M3Y4R2_9ZZZZ</name>
<sequence length="247" mass="27782">MIKGDHDRLKDLAKWNICAEHKTPLEVAWYGDEKTWVLRCGHDHYPDTITRQLSLTEEYKAGGELPGHIEDKVKKGMRRRAMQQGKQPAAVTFPGVPAADLGTGELLVPEAVKALVDYAHRYGLDPARGHVVLMYGKPYITIDGYLHHARQSKVPYSLQSRPLDDVELKGYRAPENAHVWISKVKMSVTGEEFIGYGVVTQDEITEESRGKPGQLRSPVVAKHPQLLAQKRAEWQTLRRAFPIGGEE</sequence>
<organism evidence="1">
    <name type="scientific">viral metagenome</name>
    <dbReference type="NCBI Taxonomy" id="1070528"/>
    <lineage>
        <taxon>unclassified sequences</taxon>
        <taxon>metagenomes</taxon>
        <taxon>organismal metagenomes</taxon>
    </lineage>
</organism>
<dbReference type="AlphaFoldDB" id="A0A6M3Y4R2"/>
<protein>
    <submittedName>
        <fullName evidence="1">Uncharacterized protein</fullName>
    </submittedName>
</protein>
<dbReference type="EMBL" id="MT145137">
    <property type="protein sequence ID" value="QJI03984.1"/>
    <property type="molecule type" value="Genomic_DNA"/>
</dbReference>
<accession>A0A6M3Y4R2</accession>
<proteinExistence type="predicted"/>
<reference evidence="1" key="1">
    <citation type="submission" date="2020-03" db="EMBL/GenBank/DDBJ databases">
        <title>The deep terrestrial virosphere.</title>
        <authorList>
            <person name="Holmfeldt K."/>
            <person name="Nilsson E."/>
            <person name="Simone D."/>
            <person name="Lopez-Fernandez M."/>
            <person name="Wu X."/>
            <person name="de Brujin I."/>
            <person name="Lundin D."/>
            <person name="Andersson A."/>
            <person name="Bertilsson S."/>
            <person name="Dopson M."/>
        </authorList>
    </citation>
    <scope>NUCLEOTIDE SEQUENCE</scope>
    <source>
        <strain evidence="1">TM448B05713</strain>
    </source>
</reference>
<gene>
    <name evidence="1" type="ORF">TM448B05713_0004</name>
</gene>
<evidence type="ECO:0000313" key="1">
    <source>
        <dbReference type="EMBL" id="QJI03984.1"/>
    </source>
</evidence>